<feature type="compositionally biased region" description="Low complexity" evidence="2">
    <location>
        <begin position="320"/>
        <end position="329"/>
    </location>
</feature>
<gene>
    <name evidence="4" type="ORF">BZL30_1962</name>
</gene>
<protein>
    <submittedName>
        <fullName evidence="4">PPE family protein</fullName>
    </submittedName>
</protein>
<dbReference type="SUPFAM" id="SSF140459">
    <property type="entry name" value="PE/PPE dimer-like"/>
    <property type="match status" value="1"/>
</dbReference>
<evidence type="ECO:0000256" key="1">
    <source>
        <dbReference type="ARBA" id="ARBA00010652"/>
    </source>
</evidence>
<feature type="region of interest" description="Disordered" evidence="2">
    <location>
        <begin position="299"/>
        <end position="359"/>
    </location>
</feature>
<sequence length="469" mass="48672">MGAAASAVAQAALDTQHELLAAALLEKASHVAAAAGAHQSAVASMVTAQEAVANRRDEAVAQEINPLVWGALTPQIVALSLEYYGQMWPRNAAAGAAYGAALRAVAAAIMVPFPPAVAGDHRLPRWWGGRNRGDQRGRGNPAGRRARRPRAHPPATAGAGMGGWAGGAVGRLGLSVGVSEWCLGGHARRAPTLARAPQPPMGMFAQVAHAGGVAAPSPAIPGSGSAQLSEAMQSRAGTLSPPAGSGPGTGGVVSGYPGAGFTSYIRPTGDGFSPPAAQRPGSGAPAGMLTTATLYGPVTAAPSSTGQPLAYVHPQPPRPSGASSPAPRSTLARPPTLSTPHPHHNLRHPHHRPPNRLHRRAAHPVPAPVATALAAPGAPAPRCWVLDPAKHPRRHQCCHRWRRNHRFRRHRLRRRAHHRWGSPHSALGQPTATAIAASDTGGLQPVDQRHRPPQWKSAQSFRLERGSGL</sequence>
<comment type="caution">
    <text evidence="4">The sequence shown here is derived from an EMBL/GenBank/DDBJ whole genome shotgun (WGS) entry which is preliminary data.</text>
</comment>
<evidence type="ECO:0000256" key="2">
    <source>
        <dbReference type="SAM" id="MobiDB-lite"/>
    </source>
</evidence>
<dbReference type="InterPro" id="IPR038332">
    <property type="entry name" value="PPE_sf"/>
</dbReference>
<feature type="region of interest" description="Disordered" evidence="2">
    <location>
        <begin position="215"/>
        <end position="254"/>
    </location>
</feature>
<proteinExistence type="inferred from homology"/>
<dbReference type="Proteomes" id="UP000189229">
    <property type="component" value="Unassembled WGS sequence"/>
</dbReference>
<organism evidence="4 5">
    <name type="scientific">Mycobacterium kansasii</name>
    <dbReference type="NCBI Taxonomy" id="1768"/>
    <lineage>
        <taxon>Bacteria</taxon>
        <taxon>Bacillati</taxon>
        <taxon>Actinomycetota</taxon>
        <taxon>Actinomycetes</taxon>
        <taxon>Mycobacteriales</taxon>
        <taxon>Mycobacteriaceae</taxon>
        <taxon>Mycobacterium</taxon>
    </lineage>
</organism>
<feature type="domain" description="PPE" evidence="3">
    <location>
        <begin position="2"/>
        <end position="108"/>
    </location>
</feature>
<feature type="region of interest" description="Disordered" evidence="2">
    <location>
        <begin position="125"/>
        <end position="162"/>
    </location>
</feature>
<feature type="region of interest" description="Disordered" evidence="2">
    <location>
        <begin position="266"/>
        <end position="285"/>
    </location>
</feature>
<dbReference type="Pfam" id="PF00823">
    <property type="entry name" value="PPE"/>
    <property type="match status" value="1"/>
</dbReference>
<feature type="compositionally biased region" description="Basic residues" evidence="2">
    <location>
        <begin position="341"/>
        <end position="359"/>
    </location>
</feature>
<dbReference type="EMBL" id="MVBM01000002">
    <property type="protein sequence ID" value="OOK78555.1"/>
    <property type="molecule type" value="Genomic_DNA"/>
</dbReference>
<dbReference type="Gene3D" id="1.20.1260.20">
    <property type="entry name" value="PPE superfamily"/>
    <property type="match status" value="1"/>
</dbReference>
<dbReference type="InterPro" id="IPR000030">
    <property type="entry name" value="PPE_dom"/>
</dbReference>
<comment type="similarity">
    <text evidence="1">Belongs to the mycobacterial PPE family.</text>
</comment>
<dbReference type="AlphaFoldDB" id="A0A1V3XH70"/>
<evidence type="ECO:0000313" key="4">
    <source>
        <dbReference type="EMBL" id="OOK78555.1"/>
    </source>
</evidence>
<name>A0A1V3XH70_MYCKA</name>
<evidence type="ECO:0000259" key="3">
    <source>
        <dbReference type="Pfam" id="PF00823"/>
    </source>
</evidence>
<reference evidence="4 5" key="1">
    <citation type="submission" date="2017-02" db="EMBL/GenBank/DDBJ databases">
        <title>Complete genome sequences of Mycobacterium kansasii strains isolated from rhesus macaques.</title>
        <authorList>
            <person name="Panda A."/>
            <person name="Nagaraj S."/>
            <person name="Zhao X."/>
            <person name="Tettelin H."/>
            <person name="Detolla L.J."/>
        </authorList>
    </citation>
    <scope>NUCLEOTIDE SEQUENCE [LARGE SCALE GENOMIC DNA]</scope>
    <source>
        <strain evidence="4 5">11-3813</strain>
    </source>
</reference>
<feature type="region of interest" description="Disordered" evidence="2">
    <location>
        <begin position="415"/>
        <end position="469"/>
    </location>
</feature>
<accession>A0A1V3XH70</accession>
<evidence type="ECO:0000313" key="5">
    <source>
        <dbReference type="Proteomes" id="UP000189229"/>
    </source>
</evidence>